<gene>
    <name evidence="6" type="ORF">C2869_06485</name>
</gene>
<organism evidence="6 7">
    <name type="scientific">Saccharobesus litoralis</name>
    <dbReference type="NCBI Taxonomy" id="2172099"/>
    <lineage>
        <taxon>Bacteria</taxon>
        <taxon>Pseudomonadati</taxon>
        <taxon>Pseudomonadota</taxon>
        <taxon>Gammaproteobacteria</taxon>
        <taxon>Alteromonadales</taxon>
        <taxon>Alteromonadaceae</taxon>
        <taxon>Saccharobesus</taxon>
    </lineage>
</organism>
<dbReference type="OrthoDB" id="1040417at2"/>
<feature type="coiled-coil region" evidence="4">
    <location>
        <begin position="120"/>
        <end position="147"/>
    </location>
</feature>
<dbReference type="InterPro" id="IPR036390">
    <property type="entry name" value="WH_DNA-bd_sf"/>
</dbReference>
<feature type="domain" description="HTH gntR-type" evidence="5">
    <location>
        <begin position="13"/>
        <end position="81"/>
    </location>
</feature>
<evidence type="ECO:0000313" key="6">
    <source>
        <dbReference type="EMBL" id="AWB66109.1"/>
    </source>
</evidence>
<dbReference type="KEGG" id="cate:C2869_06485"/>
<dbReference type="AlphaFoldDB" id="A0A2S0VPI5"/>
<dbReference type="GO" id="GO:0003700">
    <property type="term" value="F:DNA-binding transcription factor activity"/>
    <property type="evidence" value="ECO:0007669"/>
    <property type="project" value="InterPro"/>
</dbReference>
<dbReference type="CDD" id="cd07377">
    <property type="entry name" value="WHTH_GntR"/>
    <property type="match status" value="1"/>
</dbReference>
<dbReference type="InterPro" id="IPR036388">
    <property type="entry name" value="WH-like_DNA-bd_sf"/>
</dbReference>
<keyword evidence="1" id="KW-0805">Transcription regulation</keyword>
<dbReference type="InterPro" id="IPR008920">
    <property type="entry name" value="TF_FadR/GntR_C"/>
</dbReference>
<dbReference type="SMART" id="SM00345">
    <property type="entry name" value="HTH_GNTR"/>
    <property type="match status" value="1"/>
</dbReference>
<dbReference type="Pfam" id="PF00392">
    <property type="entry name" value="GntR"/>
    <property type="match status" value="1"/>
</dbReference>
<keyword evidence="2" id="KW-0238">DNA-binding</keyword>
<dbReference type="SUPFAM" id="SSF48008">
    <property type="entry name" value="GntR ligand-binding domain-like"/>
    <property type="match status" value="1"/>
</dbReference>
<dbReference type="InterPro" id="IPR011711">
    <property type="entry name" value="GntR_C"/>
</dbReference>
<evidence type="ECO:0000256" key="2">
    <source>
        <dbReference type="ARBA" id="ARBA00023125"/>
    </source>
</evidence>
<dbReference type="InterPro" id="IPR000524">
    <property type="entry name" value="Tscrpt_reg_HTH_GntR"/>
</dbReference>
<dbReference type="Gene3D" id="1.20.120.530">
    <property type="entry name" value="GntR ligand-binding domain-like"/>
    <property type="match status" value="1"/>
</dbReference>
<keyword evidence="4" id="KW-0175">Coiled coil</keyword>
<dbReference type="SMART" id="SM00895">
    <property type="entry name" value="FCD"/>
    <property type="match status" value="1"/>
</dbReference>
<accession>A0A2S0VPI5</accession>
<proteinExistence type="predicted"/>
<evidence type="ECO:0000256" key="4">
    <source>
        <dbReference type="SAM" id="Coils"/>
    </source>
</evidence>
<dbReference type="RefSeq" id="WP_108602180.1">
    <property type="nucleotide sequence ID" value="NZ_CP026604.1"/>
</dbReference>
<dbReference type="SUPFAM" id="SSF46785">
    <property type="entry name" value="Winged helix' DNA-binding domain"/>
    <property type="match status" value="1"/>
</dbReference>
<dbReference type="Gene3D" id="1.10.10.10">
    <property type="entry name" value="Winged helix-like DNA-binding domain superfamily/Winged helix DNA-binding domain"/>
    <property type="match status" value="1"/>
</dbReference>
<name>A0A2S0VPI5_9ALTE</name>
<keyword evidence="3" id="KW-0804">Transcription</keyword>
<evidence type="ECO:0000259" key="5">
    <source>
        <dbReference type="PROSITE" id="PS50949"/>
    </source>
</evidence>
<dbReference type="Pfam" id="PF07729">
    <property type="entry name" value="FCD"/>
    <property type="match status" value="1"/>
</dbReference>
<dbReference type="GO" id="GO:0003677">
    <property type="term" value="F:DNA binding"/>
    <property type="evidence" value="ECO:0007669"/>
    <property type="project" value="UniProtKB-KW"/>
</dbReference>
<dbReference type="PRINTS" id="PR00035">
    <property type="entry name" value="HTHGNTR"/>
</dbReference>
<reference evidence="6 7" key="1">
    <citation type="submission" date="2018-01" db="EMBL/GenBank/DDBJ databases">
        <title>Genome sequence of a Cantenovulum-like bacteria.</title>
        <authorList>
            <person name="Tan W.R."/>
            <person name="Lau N.-S."/>
            <person name="Go F."/>
            <person name="Amirul A.-A.A."/>
        </authorList>
    </citation>
    <scope>NUCLEOTIDE SEQUENCE [LARGE SCALE GENOMIC DNA]</scope>
    <source>
        <strain evidence="6 7">CCB-QB4</strain>
    </source>
</reference>
<evidence type="ECO:0000256" key="1">
    <source>
        <dbReference type="ARBA" id="ARBA00023015"/>
    </source>
</evidence>
<evidence type="ECO:0000256" key="3">
    <source>
        <dbReference type="ARBA" id="ARBA00023163"/>
    </source>
</evidence>
<evidence type="ECO:0000313" key="7">
    <source>
        <dbReference type="Proteomes" id="UP000244441"/>
    </source>
</evidence>
<sequence length="248" mass="27761">MKSFQFTQVQKSHSLTHELAELLRQGILSGKFKVGEKLPPSKEIEEQTGVSRSVVREAIAQLRAEGLVDSRQGVGVFVSSKPKKAGFEIDQAEFETVHNAVQILELRMSVEVEMSAMAAQKRTEQQMQNILDRMLEMEQKIAQGEDAIKEDFEFHKAIADASGNPYFRRFIEYIGSGVIPAREIITKYEQEPAAQGLLDLIQDEHRQIARAIQAQDPELAKASVKAHLGNSIKRHSQVEANLVAEPNL</sequence>
<dbReference type="Proteomes" id="UP000244441">
    <property type="component" value="Chromosome"/>
</dbReference>
<dbReference type="EMBL" id="CP026604">
    <property type="protein sequence ID" value="AWB66109.1"/>
    <property type="molecule type" value="Genomic_DNA"/>
</dbReference>
<dbReference type="PROSITE" id="PS50949">
    <property type="entry name" value="HTH_GNTR"/>
    <property type="match status" value="1"/>
</dbReference>
<dbReference type="PANTHER" id="PTHR43537:SF5">
    <property type="entry name" value="UXU OPERON TRANSCRIPTIONAL REGULATOR"/>
    <property type="match status" value="1"/>
</dbReference>
<protein>
    <submittedName>
        <fullName evidence="6">GntR family transcriptional regulator</fullName>
    </submittedName>
</protein>
<keyword evidence="7" id="KW-1185">Reference proteome</keyword>
<dbReference type="PANTHER" id="PTHR43537">
    <property type="entry name" value="TRANSCRIPTIONAL REGULATOR, GNTR FAMILY"/>
    <property type="match status" value="1"/>
</dbReference>